<evidence type="ECO:0000256" key="6">
    <source>
        <dbReference type="ARBA" id="ARBA00022989"/>
    </source>
</evidence>
<keyword evidence="11" id="KW-1185">Reference proteome</keyword>
<feature type="transmembrane region" description="Helical" evidence="8">
    <location>
        <begin position="237"/>
        <end position="259"/>
    </location>
</feature>
<dbReference type="InterPro" id="IPR000515">
    <property type="entry name" value="MetI-like"/>
</dbReference>
<sequence>MGVGLTVWGVLVFAFLFIPIIVIIAYSFNTGRLLATWQGFGFDAYGAAWENPVLRASVITSLQAALGAAVLSTILGTLGGLALARSKVKAKWVLWATGLLTITLFTPEIVDAVSMLPWFVSLGTDFGIAPFSNGMVRLVVAHSVLSVAVVTFIVRARMHGMDESLEEAAADLYAPPLRRFFQITLPVASPAIWAGALMSFTLSLDNTIVSSFVQVPGATPWPVYIFSALRVGLRPEIAAVSAVMFVLTLLALAVVGLVLRRGGQSAEEMAKTLASA</sequence>
<evidence type="ECO:0000256" key="1">
    <source>
        <dbReference type="ARBA" id="ARBA00004651"/>
    </source>
</evidence>
<reference evidence="10 11" key="1">
    <citation type="submission" date="2019-06" db="EMBL/GenBank/DDBJ databases">
        <authorList>
            <person name="Li F."/>
        </authorList>
    </citation>
    <scope>NUCLEOTIDE SEQUENCE [LARGE SCALE GENOMIC DNA]</scope>
    <source>
        <strain evidence="10 11">10F1D-1</strain>
    </source>
</reference>
<dbReference type="PROSITE" id="PS50928">
    <property type="entry name" value="ABC_TM1"/>
    <property type="match status" value="1"/>
</dbReference>
<keyword evidence="3 8" id="KW-0813">Transport</keyword>
<dbReference type="SUPFAM" id="SSF161098">
    <property type="entry name" value="MetI-like"/>
    <property type="match status" value="1"/>
</dbReference>
<feature type="transmembrane region" description="Helical" evidence="8">
    <location>
        <begin position="7"/>
        <end position="28"/>
    </location>
</feature>
<dbReference type="EMBL" id="VHQG01000001">
    <property type="protein sequence ID" value="TPW78227.1"/>
    <property type="molecule type" value="Genomic_DNA"/>
</dbReference>
<evidence type="ECO:0000256" key="4">
    <source>
        <dbReference type="ARBA" id="ARBA00022475"/>
    </source>
</evidence>
<dbReference type="Gene3D" id="1.10.3720.10">
    <property type="entry name" value="MetI-like"/>
    <property type="match status" value="1"/>
</dbReference>
<comment type="subcellular location">
    <subcellularLocation>
        <location evidence="1 8">Cell membrane</location>
        <topology evidence="1 8">Multi-pass membrane protein</topology>
    </subcellularLocation>
</comment>
<comment type="caution">
    <text evidence="10">The sequence shown here is derived from an EMBL/GenBank/DDBJ whole genome shotgun (WGS) entry which is preliminary data.</text>
</comment>
<evidence type="ECO:0000313" key="10">
    <source>
        <dbReference type="EMBL" id="TPW78227.1"/>
    </source>
</evidence>
<evidence type="ECO:0000256" key="3">
    <source>
        <dbReference type="ARBA" id="ARBA00022448"/>
    </source>
</evidence>
<evidence type="ECO:0000313" key="11">
    <source>
        <dbReference type="Proteomes" id="UP000316252"/>
    </source>
</evidence>
<feature type="transmembrane region" description="Helical" evidence="8">
    <location>
        <begin position="135"/>
        <end position="154"/>
    </location>
</feature>
<dbReference type="InterPro" id="IPR051789">
    <property type="entry name" value="Bact_Polyamine_Transport"/>
</dbReference>
<evidence type="ECO:0000256" key="5">
    <source>
        <dbReference type="ARBA" id="ARBA00022692"/>
    </source>
</evidence>
<dbReference type="Pfam" id="PF00528">
    <property type="entry name" value="BPD_transp_1"/>
    <property type="match status" value="1"/>
</dbReference>
<keyword evidence="4" id="KW-1003">Cell membrane</keyword>
<evidence type="ECO:0000256" key="7">
    <source>
        <dbReference type="ARBA" id="ARBA00023136"/>
    </source>
</evidence>
<organism evidence="10 11">
    <name type="scientific">Schumannella soli</name>
    <dbReference type="NCBI Taxonomy" id="2590779"/>
    <lineage>
        <taxon>Bacteria</taxon>
        <taxon>Bacillati</taxon>
        <taxon>Actinomycetota</taxon>
        <taxon>Actinomycetes</taxon>
        <taxon>Micrococcales</taxon>
        <taxon>Microbacteriaceae</taxon>
        <taxon>Schumannella</taxon>
    </lineage>
</organism>
<keyword evidence="7 8" id="KW-0472">Membrane</keyword>
<feature type="domain" description="ABC transmembrane type-1" evidence="9">
    <location>
        <begin position="58"/>
        <end position="256"/>
    </location>
</feature>
<dbReference type="CDD" id="cd06261">
    <property type="entry name" value="TM_PBP2"/>
    <property type="match status" value="1"/>
</dbReference>
<feature type="transmembrane region" description="Helical" evidence="8">
    <location>
        <begin position="183"/>
        <end position="202"/>
    </location>
</feature>
<evidence type="ECO:0000256" key="2">
    <source>
        <dbReference type="ARBA" id="ARBA00007069"/>
    </source>
</evidence>
<dbReference type="Proteomes" id="UP000316252">
    <property type="component" value="Unassembled WGS sequence"/>
</dbReference>
<keyword evidence="5 8" id="KW-0812">Transmembrane</keyword>
<accession>A0A506YAW9</accession>
<dbReference type="InterPro" id="IPR035906">
    <property type="entry name" value="MetI-like_sf"/>
</dbReference>
<name>A0A506YAW9_9MICO</name>
<dbReference type="PANTHER" id="PTHR43848">
    <property type="entry name" value="PUTRESCINE TRANSPORT SYSTEM PERMEASE PROTEIN POTI"/>
    <property type="match status" value="1"/>
</dbReference>
<feature type="transmembrane region" description="Helical" evidence="8">
    <location>
        <begin position="92"/>
        <end position="115"/>
    </location>
</feature>
<evidence type="ECO:0000259" key="9">
    <source>
        <dbReference type="PROSITE" id="PS50928"/>
    </source>
</evidence>
<gene>
    <name evidence="10" type="ORF">FJ657_05625</name>
</gene>
<feature type="transmembrane region" description="Helical" evidence="8">
    <location>
        <begin position="62"/>
        <end position="83"/>
    </location>
</feature>
<dbReference type="PANTHER" id="PTHR43848:SF2">
    <property type="entry name" value="PUTRESCINE TRANSPORT SYSTEM PERMEASE PROTEIN POTI"/>
    <property type="match status" value="1"/>
</dbReference>
<dbReference type="OrthoDB" id="9810794at2"/>
<proteinExistence type="inferred from homology"/>
<dbReference type="AlphaFoldDB" id="A0A506YAW9"/>
<evidence type="ECO:0000256" key="8">
    <source>
        <dbReference type="RuleBase" id="RU363032"/>
    </source>
</evidence>
<dbReference type="GO" id="GO:0055085">
    <property type="term" value="P:transmembrane transport"/>
    <property type="evidence" value="ECO:0007669"/>
    <property type="project" value="InterPro"/>
</dbReference>
<comment type="similarity">
    <text evidence="2">Belongs to the binding-protein-dependent transport system permease family. CysTW subfamily.</text>
</comment>
<dbReference type="GO" id="GO:0005886">
    <property type="term" value="C:plasma membrane"/>
    <property type="evidence" value="ECO:0007669"/>
    <property type="project" value="UniProtKB-SubCell"/>
</dbReference>
<protein>
    <submittedName>
        <fullName evidence="10">ABC transporter permease</fullName>
    </submittedName>
</protein>
<keyword evidence="6 8" id="KW-1133">Transmembrane helix</keyword>